<dbReference type="EC" id="3.6.1.23" evidence="2"/>
<dbReference type="EMBL" id="JACHWP010000001">
    <property type="protein sequence ID" value="MBB3022296.1"/>
    <property type="molecule type" value="Genomic_DNA"/>
</dbReference>
<dbReference type="GO" id="GO:0006226">
    <property type="term" value="P:dUMP biosynthetic process"/>
    <property type="evidence" value="ECO:0007669"/>
    <property type="project" value="InterPro"/>
</dbReference>
<dbReference type="Proteomes" id="UP000568050">
    <property type="component" value="Unassembled WGS sequence"/>
</dbReference>
<dbReference type="PANTHER" id="PTHR11241:SF0">
    <property type="entry name" value="DEOXYURIDINE 5'-TRIPHOSPHATE NUCLEOTIDOHYDROLASE"/>
    <property type="match status" value="1"/>
</dbReference>
<feature type="domain" description="dUTPase-like" evidence="6">
    <location>
        <begin position="18"/>
        <end position="149"/>
    </location>
</feature>
<reference evidence="7 8" key="1">
    <citation type="submission" date="2020-08" db="EMBL/GenBank/DDBJ databases">
        <title>Sequencing the genomes of 1000 actinobacteria strains.</title>
        <authorList>
            <person name="Klenk H.-P."/>
        </authorList>
    </citation>
    <scope>NUCLEOTIDE SEQUENCE [LARGE SCALE GENOMIC DNA]</scope>
    <source>
        <strain evidence="7 8">DSM 23040</strain>
    </source>
</reference>
<protein>
    <recommendedName>
        <fullName evidence="2">dUTP diphosphatase</fullName>
        <ecNumber evidence="2">3.6.1.23</ecNumber>
    </recommendedName>
</protein>
<dbReference type="NCBIfam" id="TIGR00576">
    <property type="entry name" value="dut"/>
    <property type="match status" value="1"/>
</dbReference>
<dbReference type="RefSeq" id="WP_183374214.1">
    <property type="nucleotide sequence ID" value="NZ_CBCSFZ010000005.1"/>
</dbReference>
<dbReference type="GO" id="GO:0000287">
    <property type="term" value="F:magnesium ion binding"/>
    <property type="evidence" value="ECO:0007669"/>
    <property type="project" value="InterPro"/>
</dbReference>
<dbReference type="GO" id="GO:0046081">
    <property type="term" value="P:dUTP catabolic process"/>
    <property type="evidence" value="ECO:0007669"/>
    <property type="project" value="InterPro"/>
</dbReference>
<comment type="caution">
    <text evidence="7">The sequence shown here is derived from an EMBL/GenBank/DDBJ whole genome shotgun (WGS) entry which is preliminary data.</text>
</comment>
<gene>
    <name evidence="7" type="ORF">FHX50_000544</name>
</gene>
<comment type="catalytic activity">
    <reaction evidence="5">
        <text>dUTP + H2O = dUMP + diphosphate + H(+)</text>
        <dbReference type="Rhea" id="RHEA:10248"/>
        <dbReference type="ChEBI" id="CHEBI:15377"/>
        <dbReference type="ChEBI" id="CHEBI:15378"/>
        <dbReference type="ChEBI" id="CHEBI:33019"/>
        <dbReference type="ChEBI" id="CHEBI:61555"/>
        <dbReference type="ChEBI" id="CHEBI:246422"/>
        <dbReference type="EC" id="3.6.1.23"/>
    </reaction>
</comment>
<accession>A0A839R1C5</accession>
<dbReference type="PANTHER" id="PTHR11241">
    <property type="entry name" value="DEOXYURIDINE 5'-TRIPHOSPHATE NUCLEOTIDOHYDROLASE"/>
    <property type="match status" value="1"/>
</dbReference>
<dbReference type="SUPFAM" id="SSF51283">
    <property type="entry name" value="dUTPase-like"/>
    <property type="match status" value="1"/>
</dbReference>
<evidence type="ECO:0000256" key="4">
    <source>
        <dbReference type="ARBA" id="ARBA00023080"/>
    </source>
</evidence>
<evidence type="ECO:0000313" key="7">
    <source>
        <dbReference type="EMBL" id="MBB3022296.1"/>
    </source>
</evidence>
<name>A0A839R1C5_9MICO</name>
<dbReference type="Gene3D" id="2.70.40.10">
    <property type="match status" value="1"/>
</dbReference>
<evidence type="ECO:0000313" key="8">
    <source>
        <dbReference type="Proteomes" id="UP000568050"/>
    </source>
</evidence>
<evidence type="ECO:0000256" key="3">
    <source>
        <dbReference type="ARBA" id="ARBA00022801"/>
    </source>
</evidence>
<proteinExistence type="inferred from homology"/>
<dbReference type="InterPro" id="IPR033704">
    <property type="entry name" value="dUTPase_trimeric"/>
</dbReference>
<evidence type="ECO:0000256" key="1">
    <source>
        <dbReference type="ARBA" id="ARBA00006581"/>
    </source>
</evidence>
<organism evidence="7 8">
    <name type="scientific">Helcobacillus massiliensis</name>
    <dbReference type="NCBI Taxonomy" id="521392"/>
    <lineage>
        <taxon>Bacteria</taxon>
        <taxon>Bacillati</taxon>
        <taxon>Actinomycetota</taxon>
        <taxon>Actinomycetes</taxon>
        <taxon>Micrococcales</taxon>
        <taxon>Dermabacteraceae</taxon>
        <taxon>Helcobacillus</taxon>
    </lineage>
</organism>
<evidence type="ECO:0000256" key="2">
    <source>
        <dbReference type="ARBA" id="ARBA00012379"/>
    </source>
</evidence>
<keyword evidence="4" id="KW-0546">Nucleotide metabolism</keyword>
<dbReference type="Pfam" id="PF00692">
    <property type="entry name" value="dUTPase"/>
    <property type="match status" value="1"/>
</dbReference>
<evidence type="ECO:0000256" key="5">
    <source>
        <dbReference type="ARBA" id="ARBA00047686"/>
    </source>
</evidence>
<dbReference type="NCBIfam" id="NF001862">
    <property type="entry name" value="PRK00601.1"/>
    <property type="match status" value="1"/>
</dbReference>
<dbReference type="InterPro" id="IPR029054">
    <property type="entry name" value="dUTPase-like"/>
</dbReference>
<evidence type="ECO:0000259" key="6">
    <source>
        <dbReference type="Pfam" id="PF00692"/>
    </source>
</evidence>
<keyword evidence="8" id="KW-1185">Reference proteome</keyword>
<sequence length="160" mass="16418">MCPPDDRASLQIAASDPALMPSRAHADDAGLDLRAADAVRLEPGDRALVDTGLRIALPTGTVGLVCPRSGMAAKHGITVLNGPGIIDAGYRGPLKVALVNTDPREAFEIQRGDRIAQLLVTPIIIPEIQRVDALGESAGRGVGGFGSSGGFGAQGSEDTK</sequence>
<dbReference type="AlphaFoldDB" id="A0A839R1C5"/>
<comment type="similarity">
    <text evidence="1">Belongs to the dUTPase family.</text>
</comment>
<dbReference type="GO" id="GO:0004170">
    <property type="term" value="F:dUTP diphosphatase activity"/>
    <property type="evidence" value="ECO:0007669"/>
    <property type="project" value="UniProtKB-EC"/>
</dbReference>
<dbReference type="CDD" id="cd07557">
    <property type="entry name" value="trimeric_dUTPase"/>
    <property type="match status" value="1"/>
</dbReference>
<dbReference type="InterPro" id="IPR008181">
    <property type="entry name" value="dUTPase"/>
</dbReference>
<dbReference type="InterPro" id="IPR036157">
    <property type="entry name" value="dUTPase-like_sf"/>
</dbReference>
<keyword evidence="3 7" id="KW-0378">Hydrolase</keyword>